<keyword evidence="3" id="KW-1185">Reference proteome</keyword>
<feature type="region of interest" description="Disordered" evidence="1">
    <location>
        <begin position="543"/>
        <end position="572"/>
    </location>
</feature>
<comment type="caution">
    <text evidence="2">The sequence shown here is derived from an EMBL/GenBank/DDBJ whole genome shotgun (WGS) entry which is preliminary data.</text>
</comment>
<accession>A0A250XB57</accession>
<protein>
    <submittedName>
        <fullName evidence="2">Uncharacterized protein</fullName>
    </submittedName>
</protein>
<feature type="compositionally biased region" description="Low complexity" evidence="1">
    <location>
        <begin position="549"/>
        <end position="572"/>
    </location>
</feature>
<gene>
    <name evidence="2" type="ORF">CEUSTIGMA_g7732.t1</name>
</gene>
<organism evidence="2 3">
    <name type="scientific">Chlamydomonas eustigma</name>
    <dbReference type="NCBI Taxonomy" id="1157962"/>
    <lineage>
        <taxon>Eukaryota</taxon>
        <taxon>Viridiplantae</taxon>
        <taxon>Chlorophyta</taxon>
        <taxon>core chlorophytes</taxon>
        <taxon>Chlorophyceae</taxon>
        <taxon>CS clade</taxon>
        <taxon>Chlamydomonadales</taxon>
        <taxon>Chlamydomonadaceae</taxon>
        <taxon>Chlamydomonas</taxon>
    </lineage>
</organism>
<dbReference type="PANTHER" id="PTHR46567">
    <property type="entry name" value="MEDIATOR OF RNA POLYMERASE II TRANSCRIPTION SUBUNIT 12"/>
    <property type="match status" value="1"/>
</dbReference>
<evidence type="ECO:0000256" key="1">
    <source>
        <dbReference type="SAM" id="MobiDB-lite"/>
    </source>
</evidence>
<dbReference type="AlphaFoldDB" id="A0A250XB57"/>
<reference evidence="2 3" key="1">
    <citation type="submission" date="2017-08" db="EMBL/GenBank/DDBJ databases">
        <title>Acidophilic green algal genome provides insights into adaptation to an acidic environment.</title>
        <authorList>
            <person name="Hirooka S."/>
            <person name="Hirose Y."/>
            <person name="Kanesaki Y."/>
            <person name="Higuchi S."/>
            <person name="Fujiwara T."/>
            <person name="Onuma R."/>
            <person name="Era A."/>
            <person name="Ohbayashi R."/>
            <person name="Uzuka A."/>
            <person name="Nozaki H."/>
            <person name="Yoshikawa H."/>
            <person name="Miyagishima S.Y."/>
        </authorList>
    </citation>
    <scope>NUCLEOTIDE SEQUENCE [LARGE SCALE GENOMIC DNA]</scope>
    <source>
        <strain evidence="2 3">NIES-2499</strain>
    </source>
</reference>
<name>A0A250XB57_9CHLO</name>
<proteinExistence type="predicted"/>
<dbReference type="EMBL" id="BEGY01000051">
    <property type="protein sequence ID" value="GAX80294.1"/>
    <property type="molecule type" value="Genomic_DNA"/>
</dbReference>
<feature type="compositionally biased region" description="Polar residues" evidence="1">
    <location>
        <begin position="498"/>
        <end position="511"/>
    </location>
</feature>
<dbReference type="Proteomes" id="UP000232323">
    <property type="component" value="Unassembled WGS sequence"/>
</dbReference>
<evidence type="ECO:0000313" key="3">
    <source>
        <dbReference type="Proteomes" id="UP000232323"/>
    </source>
</evidence>
<dbReference type="STRING" id="1157962.A0A250XB57"/>
<evidence type="ECO:0000313" key="2">
    <source>
        <dbReference type="EMBL" id="GAX80294.1"/>
    </source>
</evidence>
<feature type="region of interest" description="Disordered" evidence="1">
    <location>
        <begin position="489"/>
        <end position="511"/>
    </location>
</feature>
<sequence>MVADPGTQHGNHWILGECMVDPGTQHGNHWILGECMVADPGTQHGNHWILVECMVDPGTQHGNHWILVECMVYPGTQHGNHWILVECMVDPGDVSALVGSPPFNDASQHQVYPGSNVLALPPLYTTPLIRAEKLAKQLQGLGPGSACSSSSVLLAPAPGSRLDEAYSVAKSLTESSHSHMSEMQANGREVGQLLGQWCSRNAASTPGVAAVSSAMVDQERVVVSITALMLLGLQAMTERSERQLPAADTPALNIQQEQSSVSSLISVALWLRLSILLPLLPIIHADRDPDSRGNLRNLLVPALVHLLLAPHIRPLAPVGSALALQQGRLFKVPSSLSRQKPSWETLCLKYPDVAAALQAQDAAGESLQDRLSAILAALLSGGWASWLRGRQNKRLRDVAAFEGSKALQENLDRLLQQQQQQAGSAFNLQDSEGTAVQQQQQLPAWRVNGSAAAAPAESSLAIYLTPGVRLRLQGALPPTHLQMSFKTASCKTKPAPQGESQETLVSLSGSTPSKSNIVLSAWTPLPLESLQFSHNSAGSGVGLVKPQEGVAGSSSGSSQNSAATGLGRSSSSSRSAGSLQELGWGACCQVAACSSCAWILGGLVPANV</sequence>
<dbReference type="PANTHER" id="PTHR46567:SF1">
    <property type="entry name" value="MEDIATOR OF RNA POLYMERASE II TRANSCRIPTION SUBUNIT 12"/>
    <property type="match status" value="1"/>
</dbReference>